<reference evidence="12 14" key="1">
    <citation type="submission" date="2020-06" db="EMBL/GenBank/DDBJ databases">
        <title>Description of novel acetic acid bacteria.</title>
        <authorList>
            <person name="Sombolestani A."/>
        </authorList>
    </citation>
    <scope>NUCLEOTIDE SEQUENCE [LARGE SCALE GENOMIC DNA]</scope>
    <source>
        <strain evidence="12 14">LMG 26838</strain>
    </source>
</reference>
<dbReference type="NCBIfam" id="TIGR01172">
    <property type="entry name" value="cysE"/>
    <property type="match status" value="1"/>
</dbReference>
<dbReference type="SMART" id="SM00971">
    <property type="entry name" value="SATase_N"/>
    <property type="match status" value="1"/>
</dbReference>
<dbReference type="RefSeq" id="WP_176623044.1">
    <property type="nucleotide sequence ID" value="NZ_JABXXQ010000084.1"/>
</dbReference>
<keyword evidence="6 11" id="KW-0808">Transferase</keyword>
<evidence type="ECO:0000256" key="2">
    <source>
        <dbReference type="ARBA" id="ARBA00007274"/>
    </source>
</evidence>
<dbReference type="InterPro" id="IPR018357">
    <property type="entry name" value="Hexapep_transf_CS"/>
</dbReference>
<gene>
    <name evidence="12" type="primary">cysE</name>
    <name evidence="11" type="ORF">FHR90_001614</name>
    <name evidence="12" type="ORF">HUK83_06230</name>
</gene>
<protein>
    <recommendedName>
        <fullName evidence="4">Serine acetyltransferase</fullName>
        <ecNumber evidence="3">2.3.1.30</ecNumber>
    </recommendedName>
</protein>
<evidence type="ECO:0000256" key="8">
    <source>
        <dbReference type="ARBA" id="ARBA00023315"/>
    </source>
</evidence>
<keyword evidence="7" id="KW-0677">Repeat</keyword>
<reference evidence="11 13" key="2">
    <citation type="submission" date="2020-08" db="EMBL/GenBank/DDBJ databases">
        <title>Genomic Encyclopedia of Type Strains, Phase III (KMG-III): the genomes of soil and plant-associated and newly described type strains.</title>
        <authorList>
            <person name="Whitman W."/>
        </authorList>
    </citation>
    <scope>NUCLEOTIDE SEQUENCE [LARGE SCALE GENOMIC DNA]</scope>
    <source>
        <strain evidence="11 13">CECT 8088</strain>
    </source>
</reference>
<dbReference type="Gene3D" id="1.10.3130.10">
    <property type="entry name" value="serine acetyltransferase, domain 1"/>
    <property type="match status" value="1"/>
</dbReference>
<dbReference type="UniPathway" id="UPA00136">
    <property type="reaction ID" value="UER00199"/>
</dbReference>
<keyword evidence="13" id="KW-1185">Reference proteome</keyword>
<comment type="catalytic activity">
    <reaction evidence="9">
        <text>L-serine + acetyl-CoA = O-acetyl-L-serine + CoA</text>
        <dbReference type="Rhea" id="RHEA:24560"/>
        <dbReference type="ChEBI" id="CHEBI:33384"/>
        <dbReference type="ChEBI" id="CHEBI:57287"/>
        <dbReference type="ChEBI" id="CHEBI:57288"/>
        <dbReference type="ChEBI" id="CHEBI:58340"/>
        <dbReference type="EC" id="2.3.1.30"/>
    </reaction>
</comment>
<dbReference type="InterPro" id="IPR010493">
    <property type="entry name" value="Ser_AcTrfase_N"/>
</dbReference>
<keyword evidence="8 11" id="KW-0012">Acyltransferase</keyword>
<dbReference type="InterPro" id="IPR001451">
    <property type="entry name" value="Hexapep"/>
</dbReference>
<dbReference type="FunFam" id="2.160.10.10:FF:000002">
    <property type="entry name" value="Serine acetyltransferase"/>
    <property type="match status" value="1"/>
</dbReference>
<evidence type="ECO:0000313" key="14">
    <source>
        <dbReference type="Proteomes" id="UP000565205"/>
    </source>
</evidence>
<evidence type="ECO:0000313" key="12">
    <source>
        <dbReference type="EMBL" id="NVN29931.1"/>
    </source>
</evidence>
<dbReference type="Pfam" id="PF06426">
    <property type="entry name" value="SATase_N"/>
    <property type="match status" value="1"/>
</dbReference>
<comment type="similarity">
    <text evidence="2">Belongs to the transferase hexapeptide repeat family.</text>
</comment>
<evidence type="ECO:0000256" key="6">
    <source>
        <dbReference type="ARBA" id="ARBA00022679"/>
    </source>
</evidence>
<dbReference type="PROSITE" id="PS00101">
    <property type="entry name" value="HEXAPEP_TRANSFERASES"/>
    <property type="match status" value="1"/>
</dbReference>
<name>A0A839V2H3_9PROT</name>
<dbReference type="InterPro" id="IPR042122">
    <property type="entry name" value="Ser_AcTrfase_N_sf"/>
</dbReference>
<dbReference type="GO" id="GO:0005737">
    <property type="term" value="C:cytoplasm"/>
    <property type="evidence" value="ECO:0007669"/>
    <property type="project" value="InterPro"/>
</dbReference>
<keyword evidence="5" id="KW-0028">Amino-acid biosynthesis</keyword>
<evidence type="ECO:0000256" key="5">
    <source>
        <dbReference type="ARBA" id="ARBA00022605"/>
    </source>
</evidence>
<dbReference type="Proteomes" id="UP000557688">
    <property type="component" value="Unassembled WGS sequence"/>
</dbReference>
<dbReference type="SUPFAM" id="SSF51161">
    <property type="entry name" value="Trimeric LpxA-like enzymes"/>
    <property type="match status" value="1"/>
</dbReference>
<evidence type="ECO:0000256" key="3">
    <source>
        <dbReference type="ARBA" id="ARBA00013266"/>
    </source>
</evidence>
<dbReference type="InterPro" id="IPR011004">
    <property type="entry name" value="Trimer_LpxA-like_sf"/>
</dbReference>
<dbReference type="Proteomes" id="UP000565205">
    <property type="component" value="Unassembled WGS sequence"/>
</dbReference>
<dbReference type="GO" id="GO:0006535">
    <property type="term" value="P:cysteine biosynthetic process from serine"/>
    <property type="evidence" value="ECO:0007669"/>
    <property type="project" value="InterPro"/>
</dbReference>
<dbReference type="CDD" id="cd03354">
    <property type="entry name" value="LbH_SAT"/>
    <property type="match status" value="1"/>
</dbReference>
<evidence type="ECO:0000256" key="7">
    <source>
        <dbReference type="ARBA" id="ARBA00022737"/>
    </source>
</evidence>
<evidence type="ECO:0000256" key="9">
    <source>
        <dbReference type="ARBA" id="ARBA00049486"/>
    </source>
</evidence>
<evidence type="ECO:0000256" key="1">
    <source>
        <dbReference type="ARBA" id="ARBA00004876"/>
    </source>
</evidence>
<organism evidence="11 13">
    <name type="scientific">Endobacter medicaginis</name>
    <dbReference type="NCBI Taxonomy" id="1181271"/>
    <lineage>
        <taxon>Bacteria</taxon>
        <taxon>Pseudomonadati</taxon>
        <taxon>Pseudomonadota</taxon>
        <taxon>Alphaproteobacteria</taxon>
        <taxon>Acetobacterales</taxon>
        <taxon>Acetobacteraceae</taxon>
        <taxon>Endobacter</taxon>
    </lineage>
</organism>
<comment type="caution">
    <text evidence="11">The sequence shown here is derived from an EMBL/GenBank/DDBJ whole genome shotgun (WGS) entry which is preliminary data.</text>
</comment>
<dbReference type="Gene3D" id="2.160.10.10">
    <property type="entry name" value="Hexapeptide repeat proteins"/>
    <property type="match status" value="1"/>
</dbReference>
<evidence type="ECO:0000259" key="10">
    <source>
        <dbReference type="SMART" id="SM00971"/>
    </source>
</evidence>
<accession>A0A839V2H3</accession>
<proteinExistence type="inferred from homology"/>
<dbReference type="AlphaFoldDB" id="A0A839V2H3"/>
<comment type="pathway">
    <text evidence="1">Amino-acid biosynthesis; L-cysteine biosynthesis; L-cysteine from L-serine: step 1/2.</text>
</comment>
<evidence type="ECO:0000256" key="4">
    <source>
        <dbReference type="ARBA" id="ARBA00018522"/>
    </source>
</evidence>
<dbReference type="EMBL" id="JABXXQ010000084">
    <property type="protein sequence ID" value="NVN29931.1"/>
    <property type="molecule type" value="Genomic_DNA"/>
</dbReference>
<dbReference type="InterPro" id="IPR005881">
    <property type="entry name" value="Ser_O-AcTrfase"/>
</dbReference>
<sequence>MPSRSSQQRARQAETAETAASLPSVAGALWPSLRDEAAQAAGERLLAPLMHQAILDRDGFDDSLAQLLGRKLGDAMIAPAAIAALAAETYRTEPDILEAGAADLRAVRERDPAAPDLATALLYFKGFQALQAHRVAHRLWVQHRRSLALHLQSRVSEIFGLDIHPAARIGRRVLIDHGTGIVIGETAVVDDDVSLLQGVTLGGTGKLTGDRHPKIRRGVLIGAGATVLGNIEIGEGAKIGAGSIVLEDVHPYTTVVGNPARVVGTRHVGMPALTMDQSLPPIDYMI</sequence>
<dbReference type="Pfam" id="PF00132">
    <property type="entry name" value="Hexapep"/>
    <property type="match status" value="1"/>
</dbReference>
<dbReference type="EC" id="2.3.1.30" evidence="3"/>
<dbReference type="PANTHER" id="PTHR42811">
    <property type="entry name" value="SERINE ACETYLTRANSFERASE"/>
    <property type="match status" value="1"/>
</dbReference>
<evidence type="ECO:0000313" key="11">
    <source>
        <dbReference type="EMBL" id="MBB3173782.1"/>
    </source>
</evidence>
<dbReference type="InterPro" id="IPR045304">
    <property type="entry name" value="LbH_SAT"/>
</dbReference>
<evidence type="ECO:0000313" key="13">
    <source>
        <dbReference type="Proteomes" id="UP000557688"/>
    </source>
</evidence>
<dbReference type="EMBL" id="JACHXV010000005">
    <property type="protein sequence ID" value="MBB3173782.1"/>
    <property type="molecule type" value="Genomic_DNA"/>
</dbReference>
<dbReference type="InterPro" id="IPR053376">
    <property type="entry name" value="Serine_acetyltransferase"/>
</dbReference>
<feature type="domain" description="Serine acetyltransferase N-terminal" evidence="10">
    <location>
        <begin position="29"/>
        <end position="132"/>
    </location>
</feature>
<dbReference type="NCBIfam" id="NF041874">
    <property type="entry name" value="EPS_EpsC"/>
    <property type="match status" value="1"/>
</dbReference>
<dbReference type="GO" id="GO:0009001">
    <property type="term" value="F:serine O-acetyltransferase activity"/>
    <property type="evidence" value="ECO:0007669"/>
    <property type="project" value="UniProtKB-EC"/>
</dbReference>